<organism evidence="2 3">
    <name type="scientific">Tepidanaerobacter acetatoxydans (strain DSM 21804 / JCM 16047 / Re1)</name>
    <dbReference type="NCBI Taxonomy" id="1209989"/>
    <lineage>
        <taxon>Bacteria</taxon>
        <taxon>Bacillati</taxon>
        <taxon>Bacillota</taxon>
        <taxon>Clostridia</taxon>
        <taxon>Thermosediminibacterales</taxon>
        <taxon>Tepidanaerobacteraceae</taxon>
        <taxon>Tepidanaerobacter</taxon>
    </lineage>
</organism>
<dbReference type="EMBL" id="HF563609">
    <property type="protein sequence ID" value="CCP25761.1"/>
    <property type="molecule type" value="Genomic_DNA"/>
</dbReference>
<keyword evidence="3" id="KW-1185">Reference proteome</keyword>
<evidence type="ECO:0000313" key="3">
    <source>
        <dbReference type="Proteomes" id="UP000010802"/>
    </source>
</evidence>
<accession>L0RXY7</accession>
<name>L0RXY7_TEPAE</name>
<protein>
    <submittedName>
        <fullName evidence="2">Transposase IS4 family protein (Fragement)</fullName>
    </submittedName>
</protein>
<sequence>MSRDDRIKAHFTTCFLAILIYRYLEKYLSEEFTSSEIIHSLRNMDFNYIPTEGYIPTYTMTDLTDILHEVFGFRTDTEIVSLREMKKILKDTKKKRILRKI</sequence>
<dbReference type="eggNOG" id="COG5421">
    <property type="taxonomic scope" value="Bacteria"/>
</dbReference>
<dbReference type="KEGG" id="tae:TepiRe1_1044"/>
<dbReference type="PATRIC" id="fig|1209989.3.peg.1146"/>
<dbReference type="InterPro" id="IPR001875">
    <property type="entry name" value="DED_dom"/>
</dbReference>
<dbReference type="PROSITE" id="PS50168">
    <property type="entry name" value="DED"/>
    <property type="match status" value="1"/>
</dbReference>
<dbReference type="Proteomes" id="UP000010802">
    <property type="component" value="Chromosome"/>
</dbReference>
<evidence type="ECO:0000313" key="2">
    <source>
        <dbReference type="EMBL" id="CCP25761.1"/>
    </source>
</evidence>
<reference evidence="3" key="1">
    <citation type="journal article" date="2013" name="Genome Announc.">
        <title>First genome sequence of a syntrophic acetate-oxidizing bacterium, Tepidanaerobacter acetatoxydans strain Re1.</title>
        <authorList>
            <person name="Manzoor S."/>
            <person name="Bongcam-Rudloff E."/>
            <person name="Schnurer A."/>
            <person name="Muller B."/>
        </authorList>
    </citation>
    <scope>NUCLEOTIDE SEQUENCE [LARGE SCALE GENOMIC DNA]</scope>
    <source>
        <strain evidence="3">Re1</strain>
    </source>
</reference>
<feature type="domain" description="DED" evidence="1">
    <location>
        <begin position="20"/>
        <end position="101"/>
    </location>
</feature>
<dbReference type="HOGENOM" id="CLU_180134_0_0_9"/>
<dbReference type="AlphaFoldDB" id="L0RXY7"/>
<proteinExistence type="predicted"/>
<evidence type="ECO:0000259" key="1">
    <source>
        <dbReference type="PROSITE" id="PS50168"/>
    </source>
</evidence>
<gene>
    <name evidence="2" type="ordered locus">TEPIRE1_1044</name>
</gene>